<dbReference type="PANTHER" id="PTHR11002:SF76">
    <property type="entry name" value="CARBONIC ANHYDRASE"/>
    <property type="match status" value="1"/>
</dbReference>
<accession>A1ZSD1</accession>
<comment type="catalytic activity">
    <reaction evidence="7">
        <text>hydrogencarbonate + H(+) = CO2 + H2O</text>
        <dbReference type="Rhea" id="RHEA:10748"/>
        <dbReference type="ChEBI" id="CHEBI:15377"/>
        <dbReference type="ChEBI" id="CHEBI:15378"/>
        <dbReference type="ChEBI" id="CHEBI:16526"/>
        <dbReference type="ChEBI" id="CHEBI:17544"/>
        <dbReference type="EC" id="4.2.1.1"/>
    </reaction>
</comment>
<dbReference type="FunFam" id="3.40.1050.10:FF:000001">
    <property type="entry name" value="Carbonic anhydrase"/>
    <property type="match status" value="1"/>
</dbReference>
<evidence type="ECO:0000256" key="9">
    <source>
        <dbReference type="PIRSR" id="PIRSR601765-1"/>
    </source>
</evidence>
<dbReference type="InterPro" id="IPR015892">
    <property type="entry name" value="Carbonic_anhydrase_CS"/>
</dbReference>
<dbReference type="EMBL" id="AAWS01000031">
    <property type="protein sequence ID" value="EAY26679.1"/>
    <property type="molecule type" value="Genomic_DNA"/>
</dbReference>
<dbReference type="InterPro" id="IPR001765">
    <property type="entry name" value="Carbonic_anhydrase"/>
</dbReference>
<keyword evidence="4 9" id="KW-0862">Zinc</keyword>
<comment type="cofactor">
    <cofactor evidence="9">
        <name>Zn(2+)</name>
        <dbReference type="ChEBI" id="CHEBI:29105"/>
    </cofactor>
    <text evidence="9">Binds 1 zinc ion per subunit.</text>
</comment>
<dbReference type="PANTHER" id="PTHR11002">
    <property type="entry name" value="CARBONIC ANHYDRASE"/>
    <property type="match status" value="1"/>
</dbReference>
<evidence type="ECO:0000256" key="5">
    <source>
        <dbReference type="ARBA" id="ARBA00023239"/>
    </source>
</evidence>
<dbReference type="Pfam" id="PF00484">
    <property type="entry name" value="Pro_CA"/>
    <property type="match status" value="1"/>
</dbReference>
<dbReference type="eggNOG" id="COG0288">
    <property type="taxonomic scope" value="Bacteria"/>
</dbReference>
<keyword evidence="5" id="KW-0456">Lyase</keyword>
<dbReference type="RefSeq" id="WP_002700422.1">
    <property type="nucleotide sequence ID" value="NZ_AAWS01000031.1"/>
</dbReference>
<dbReference type="Gene3D" id="3.40.1050.10">
    <property type="entry name" value="Carbonic anhydrase"/>
    <property type="match status" value="1"/>
</dbReference>
<name>A1ZSD1_MICM2</name>
<evidence type="ECO:0000256" key="4">
    <source>
        <dbReference type="ARBA" id="ARBA00022833"/>
    </source>
</evidence>
<dbReference type="PROSITE" id="PS00704">
    <property type="entry name" value="PROK_CO2_ANHYDRASE_1"/>
    <property type="match status" value="1"/>
</dbReference>
<protein>
    <recommendedName>
        <fullName evidence="6">Carbonic anhydrase 2</fullName>
        <ecNumber evidence="2">4.2.1.1</ecNumber>
    </recommendedName>
    <alternativeName>
        <fullName evidence="8">Carbonate dehydratase 2</fullName>
    </alternativeName>
</protein>
<feature type="binding site" evidence="9">
    <location>
        <position position="99"/>
    </location>
    <ligand>
        <name>Zn(2+)</name>
        <dbReference type="ChEBI" id="CHEBI:29105"/>
    </ligand>
</feature>
<gene>
    <name evidence="10" type="ORF">M23134_02930</name>
</gene>
<evidence type="ECO:0000256" key="3">
    <source>
        <dbReference type="ARBA" id="ARBA00022723"/>
    </source>
</evidence>
<evidence type="ECO:0000256" key="8">
    <source>
        <dbReference type="ARBA" id="ARBA00082533"/>
    </source>
</evidence>
<dbReference type="GO" id="GO:0015976">
    <property type="term" value="P:carbon utilization"/>
    <property type="evidence" value="ECO:0007669"/>
    <property type="project" value="InterPro"/>
</dbReference>
<comment type="caution">
    <text evidence="10">The sequence shown here is derived from an EMBL/GenBank/DDBJ whole genome shotgun (WGS) entry which is preliminary data.</text>
</comment>
<organism evidence="10 11">
    <name type="scientific">Microscilla marina ATCC 23134</name>
    <dbReference type="NCBI Taxonomy" id="313606"/>
    <lineage>
        <taxon>Bacteria</taxon>
        <taxon>Pseudomonadati</taxon>
        <taxon>Bacteroidota</taxon>
        <taxon>Cytophagia</taxon>
        <taxon>Cytophagales</taxon>
        <taxon>Microscillaceae</taxon>
        <taxon>Microscilla</taxon>
    </lineage>
</organism>
<dbReference type="SMART" id="SM00947">
    <property type="entry name" value="Pro_CA"/>
    <property type="match status" value="1"/>
</dbReference>
<dbReference type="AlphaFoldDB" id="A1ZSD1"/>
<dbReference type="GO" id="GO:0008270">
    <property type="term" value="F:zinc ion binding"/>
    <property type="evidence" value="ECO:0007669"/>
    <property type="project" value="InterPro"/>
</dbReference>
<dbReference type="CDD" id="cd00883">
    <property type="entry name" value="beta_CA_cladeA"/>
    <property type="match status" value="1"/>
</dbReference>
<dbReference type="InterPro" id="IPR036874">
    <property type="entry name" value="Carbonic_anhydrase_sf"/>
</dbReference>
<dbReference type="GO" id="GO:0004089">
    <property type="term" value="F:carbonate dehydratase activity"/>
    <property type="evidence" value="ECO:0007669"/>
    <property type="project" value="UniProtKB-EC"/>
</dbReference>
<evidence type="ECO:0000313" key="11">
    <source>
        <dbReference type="Proteomes" id="UP000004095"/>
    </source>
</evidence>
<evidence type="ECO:0000256" key="2">
    <source>
        <dbReference type="ARBA" id="ARBA00012925"/>
    </source>
</evidence>
<dbReference type="Proteomes" id="UP000004095">
    <property type="component" value="Unassembled WGS sequence"/>
</dbReference>
<reference evidence="10 11" key="1">
    <citation type="submission" date="2007-01" db="EMBL/GenBank/DDBJ databases">
        <authorList>
            <person name="Haygood M."/>
            <person name="Podell S."/>
            <person name="Anderson C."/>
            <person name="Hopkinson B."/>
            <person name="Roe K."/>
            <person name="Barbeau K."/>
            <person name="Gaasterland T."/>
            <person name="Ferriera S."/>
            <person name="Johnson J."/>
            <person name="Kravitz S."/>
            <person name="Beeson K."/>
            <person name="Sutton G."/>
            <person name="Rogers Y.-H."/>
            <person name="Friedman R."/>
            <person name="Frazier M."/>
            <person name="Venter J.C."/>
        </authorList>
    </citation>
    <scope>NUCLEOTIDE SEQUENCE [LARGE SCALE GENOMIC DNA]</scope>
    <source>
        <strain evidence="10 11">ATCC 23134</strain>
    </source>
</reference>
<dbReference type="EC" id="4.2.1.1" evidence="2"/>
<keyword evidence="11" id="KW-1185">Reference proteome</keyword>
<dbReference type="OrthoDB" id="9797527at2"/>
<evidence type="ECO:0000256" key="1">
    <source>
        <dbReference type="ARBA" id="ARBA00006217"/>
    </source>
</evidence>
<feature type="binding site" evidence="9">
    <location>
        <position position="102"/>
    </location>
    <ligand>
        <name>Zn(2+)</name>
        <dbReference type="ChEBI" id="CHEBI:29105"/>
    </ligand>
</feature>
<evidence type="ECO:0000256" key="6">
    <source>
        <dbReference type="ARBA" id="ARBA00039351"/>
    </source>
</evidence>
<feature type="binding site" evidence="9">
    <location>
        <position position="43"/>
    </location>
    <ligand>
        <name>Zn(2+)</name>
        <dbReference type="ChEBI" id="CHEBI:29105"/>
    </ligand>
</feature>
<comment type="similarity">
    <text evidence="1">Belongs to the beta-class carbonic anhydrase family.</text>
</comment>
<dbReference type="SUPFAM" id="SSF53056">
    <property type="entry name" value="beta-carbonic anhydrase, cab"/>
    <property type="match status" value="1"/>
</dbReference>
<keyword evidence="3 9" id="KW-0479">Metal-binding</keyword>
<evidence type="ECO:0000313" key="10">
    <source>
        <dbReference type="EMBL" id="EAY26679.1"/>
    </source>
</evidence>
<sequence>MANTFNELLKGNEIWVKSTTESTPDLFDSMAEGQHPQFLWIGCADSRVPAEEITNSLPGSIFVQRNVANMVVHTDYNLLSVVNYAVKALHVKHIIICGHYGCGGVKAAMSNDSYGLLDNWIVHIKNVYQIHQQELEAIEDLVEREHRFIELNVKEQVNNVSKLSFIQEEWKQGEFPYIHGWVFNIENGKLQNLNHTVNTTDHLDPVFKYK</sequence>
<evidence type="ECO:0000256" key="7">
    <source>
        <dbReference type="ARBA" id="ARBA00048348"/>
    </source>
</evidence>
<feature type="binding site" evidence="9">
    <location>
        <position position="45"/>
    </location>
    <ligand>
        <name>Zn(2+)</name>
        <dbReference type="ChEBI" id="CHEBI:29105"/>
    </ligand>
</feature>
<proteinExistence type="inferred from homology"/>